<evidence type="ECO:0000259" key="2">
    <source>
        <dbReference type="Pfam" id="PF08547"/>
    </source>
</evidence>
<dbReference type="AlphaFoldDB" id="A0A0F9KF50"/>
<gene>
    <name evidence="3" type="ORF">LCGC14_1335920</name>
</gene>
<dbReference type="EMBL" id="LAZR01008121">
    <property type="protein sequence ID" value="KKM80834.1"/>
    <property type="molecule type" value="Genomic_DNA"/>
</dbReference>
<sequence length="186" mass="20911">MNENNKTRGHAVRGEQLIDIYQARLDVPSPWTVISDQVMGGVSSSALQQDDRHSSPCTCLTGRTSLENNGGFVQMKLDIEPGWLRADYQGLFIELCGTAHDYNLHVKTNQLDKPWQSFRCTLPVQPQWTRFIVPYERLRAHRTDAQLQPADIKSVAVVAIGSEFNVDVCVRRFGFFLESETGSATP</sequence>
<dbReference type="Pfam" id="PF08547">
    <property type="entry name" value="CIA30"/>
    <property type="match status" value="1"/>
</dbReference>
<name>A0A0F9KF50_9ZZZZ</name>
<comment type="similarity">
    <text evidence="1">Belongs to the CIA30 family.</text>
</comment>
<dbReference type="PANTHER" id="PTHR13194:SF19">
    <property type="entry name" value="NAD(P)-BINDING ROSSMANN-FOLD SUPERFAMILY PROTEIN"/>
    <property type="match status" value="1"/>
</dbReference>
<proteinExistence type="inferred from homology"/>
<reference evidence="3" key="1">
    <citation type="journal article" date="2015" name="Nature">
        <title>Complex archaea that bridge the gap between prokaryotes and eukaryotes.</title>
        <authorList>
            <person name="Spang A."/>
            <person name="Saw J.H."/>
            <person name="Jorgensen S.L."/>
            <person name="Zaremba-Niedzwiedzka K."/>
            <person name="Martijn J."/>
            <person name="Lind A.E."/>
            <person name="van Eijk R."/>
            <person name="Schleper C."/>
            <person name="Guy L."/>
            <person name="Ettema T.J."/>
        </authorList>
    </citation>
    <scope>NUCLEOTIDE SEQUENCE</scope>
</reference>
<organism evidence="3">
    <name type="scientific">marine sediment metagenome</name>
    <dbReference type="NCBI Taxonomy" id="412755"/>
    <lineage>
        <taxon>unclassified sequences</taxon>
        <taxon>metagenomes</taxon>
        <taxon>ecological metagenomes</taxon>
    </lineage>
</organism>
<accession>A0A0F9KF50</accession>
<evidence type="ECO:0000256" key="1">
    <source>
        <dbReference type="ARBA" id="ARBA00007884"/>
    </source>
</evidence>
<dbReference type="InterPro" id="IPR039131">
    <property type="entry name" value="NDUFAF1"/>
</dbReference>
<dbReference type="PANTHER" id="PTHR13194">
    <property type="entry name" value="COMPLEX I INTERMEDIATE-ASSOCIATED PROTEIN 30"/>
    <property type="match status" value="1"/>
</dbReference>
<dbReference type="InterPro" id="IPR008979">
    <property type="entry name" value="Galactose-bd-like_sf"/>
</dbReference>
<dbReference type="InterPro" id="IPR013857">
    <property type="entry name" value="NADH-UbQ_OxRdtase-assoc_prot30"/>
</dbReference>
<protein>
    <recommendedName>
        <fullName evidence="2">NADH:ubiquinone oxidoreductase intermediate-associated protein 30 domain-containing protein</fullName>
    </recommendedName>
</protein>
<comment type="caution">
    <text evidence="3">The sequence shown here is derived from an EMBL/GenBank/DDBJ whole genome shotgun (WGS) entry which is preliminary data.</text>
</comment>
<evidence type="ECO:0000313" key="3">
    <source>
        <dbReference type="EMBL" id="KKM80834.1"/>
    </source>
</evidence>
<feature type="domain" description="NADH:ubiquinone oxidoreductase intermediate-associated protein 30" evidence="2">
    <location>
        <begin position="29"/>
        <end position="160"/>
    </location>
</feature>
<dbReference type="SUPFAM" id="SSF49785">
    <property type="entry name" value="Galactose-binding domain-like"/>
    <property type="match status" value="1"/>
</dbReference>